<feature type="region of interest" description="Disordered" evidence="2">
    <location>
        <begin position="2044"/>
        <end position="2074"/>
    </location>
</feature>
<keyword evidence="3" id="KW-0812">Transmembrane</keyword>
<evidence type="ECO:0000313" key="8">
    <source>
        <dbReference type="Proteomes" id="UP000383932"/>
    </source>
</evidence>
<dbReference type="InterPro" id="IPR019441">
    <property type="entry name" value="FMP27/BLTP2/Hobbit_GFWDK_RBG"/>
</dbReference>
<keyword evidence="3" id="KW-0472">Membrane</keyword>
<feature type="compositionally biased region" description="Polar residues" evidence="2">
    <location>
        <begin position="2886"/>
        <end position="2912"/>
    </location>
</feature>
<keyword evidence="3" id="KW-1133">Transmembrane helix</keyword>
<proteinExistence type="predicted"/>
<feature type="domain" description="FMP27 SW motif-containing RBG unit" evidence="5">
    <location>
        <begin position="1201"/>
        <end position="1305"/>
    </location>
</feature>
<evidence type="ECO:0000259" key="4">
    <source>
        <dbReference type="SMART" id="SM01214"/>
    </source>
</evidence>
<dbReference type="PANTHER" id="PTHR15678">
    <property type="entry name" value="ANTIGEN MLAA-22-RELATED"/>
    <property type="match status" value="1"/>
</dbReference>
<dbReference type="Pfam" id="PF10344">
    <property type="entry name" value="Hobbit"/>
    <property type="match status" value="1"/>
</dbReference>
<dbReference type="SMART" id="SM01214">
    <property type="entry name" value="Fmp27_GFWDK"/>
    <property type="match status" value="1"/>
</dbReference>
<accession>A0A5N5QNW4</accession>
<feature type="coiled-coil region" evidence="1">
    <location>
        <begin position="1933"/>
        <end position="1960"/>
    </location>
</feature>
<dbReference type="SMART" id="SM01216">
    <property type="entry name" value="Fmp27_WPPW"/>
    <property type="match status" value="1"/>
</dbReference>
<evidence type="ECO:0000256" key="2">
    <source>
        <dbReference type="SAM" id="MobiDB-lite"/>
    </source>
</evidence>
<evidence type="ECO:0000256" key="1">
    <source>
        <dbReference type="SAM" id="Coils"/>
    </source>
</evidence>
<feature type="region of interest" description="Disordered" evidence="2">
    <location>
        <begin position="2792"/>
        <end position="2828"/>
    </location>
</feature>
<evidence type="ECO:0000256" key="3">
    <source>
        <dbReference type="SAM" id="Phobius"/>
    </source>
</evidence>
<feature type="compositionally biased region" description="Polar residues" evidence="2">
    <location>
        <begin position="2046"/>
        <end position="2066"/>
    </location>
</feature>
<keyword evidence="1" id="KW-0175">Coiled coil</keyword>
<sequence>MGVILILGFLLGIGITALYLALWFRGPYLLHKVFPGCSVKSVSLRSIRGIRIIHGAHVIEIGRIGLSFGRQPNASSWFAFRCSIQTSNVTCRSFEKNYPQPSPVQLKKPPPPQDVHSLRSRRSRFSIQNFSMFASPANDTVAPPLTIVKRIAPSLARNIDSLLRPIFRMLFVAAFRTVIRFLPTLMQAVDFELNRATLAFPLANNFAILVEQVRVSTQVEFYQLEKVIDDIIAEDADISALRRLSRMGNWQFRLKGSWDRTWNRAWGRTSVHSIISIHVGRVEGTVQSDSPIEGTTDATVALPPPASVFRIDGPCWLKSSVNFIPGRAAFQGQSLDLAASLGALVLDLDNAMTSARRVTEVLSSKPTSQHTNSIIKDAIAEEPMSPLLSPTTKALVQRYRRRFRERARKRGSLRFFEIFKGVDFRLPKFECVATASTASSNIQDRLRFAVNDIFFKGEVSHPETHKLHRKWLGNSKTTEKGEALVFEAGFGATSLGWIISSGGAVVPLLTLNRFALSALSTSWPETPRTDPNESLLVIEVNLDPLAISGTMKDIRALEVLGKRLSPPTPAKPPPTRSPVMHIPRFIVDIETGGFDVLVCLDNHGSQSTSLVGLHLRVPQLGFNAHSEFTQRSWSRRDHAGEPSTGPTHLVDAPYLLQFAITGFIGPANLQSIFEDRVSMDRPSRHILAHISQIELQAHGDVLATMPAGAQMASIDKRSIIVRLRGVSDTFVADLTDSNALSVIPDLLSARPPSPTEPPPLGATHTKSLLEVLPAGVSADLAIATISCLASGLDLAPGNTKPIKRGVELRVGLAASYSSMHDRRHSHRTRGERFTSTQHRDRLQLRENILCEAVSVSQELNEGLGEKGAVIRLEAFNFQVRPMVDCGNAFAPLCDWETKPFQSIPTALLSVPQIRIDMLLKRTIAPQSTEFQDICRVVADVRCVRLNLSVHHGYCLALASTALSQIKPPSTPSSPRPSSRDAIALHVVGHLGNLQARVNLPGTQNVYISLEKAKVALRDFQCEVSFGIMHAWALSTDGKWDEVLRMRQFEILAPLDRSNLITINGQGARLRIPYEFSFASLIQEISLAFKATKHIFHIVQAGHFIAMGTPEAEDAKRVPPLSISVNALVIEAVDDPFETKLSLLWRAGLKEQQERLVRQEAFDAKVEAIRVEETGDPGVASPNSAPSHEWSFGSKHTVSIEEAQERLKQFNSSAWISAYNTAMMAIAKREGSQLRRVGQIPGALNLETSVPLDIRNIETVPPLIRLLFDGVRFDLAQPSFTNVGSSLPEFLKRTGGLPLDTQYTLLVPINIRWEMRYAMVTLRDYPLPLLHVRANPDQSPSWTTCIDLVIAEEIGPSDSVEWISTTIVPRGVGTNEQAGFSLLVPKTGMPVKTYANPEVHVTSPYATDISWGVSYQPCVADVMRVIDSLSHPSRDPSSPLGFWDKLRLSLHGKLRISFTAGLNLLIKGSRDPYEILGNGAGFALCWTGHPEIFVGHHFDEKELIQFRGDRMVVGIPNLPSFADERARDIEASSLGVHSKQPILQKICAKLTNGVKFGLGFALERKCRPGCAADHTSGLCRLFNFRPHHEVKLRPSTADPKIDSFEGFRSDYIHFSLSLISPSSPSHSKAGYNSFHLSPKAFAHFFAWWYVFNPPNGPMLLPIRQGSLYPSDKPPPLKFTRHLVTIKYRFSLSPLFISHVYRQDSRTSWATGITPCVGIKAVVETFQADLHQRDQVESIKNEVTGHSKTKTHKPFYAAEVVAKELDLRAMHARFNEPEKPVVDLPPLPDGELEPSSSARPPMPESSKESLSSRWVDLDDFVETDWAPNDKEPGVWLFTAASCPRITYFKKPERPTSKDTTHTTCSTLSAGASPFGNEDTHICLMGTELSAIQVQAAICLERLKVLEEELLDIISFQEDTVAIRRSTSSREEKAGIEVLRARQQNLEKKIELLREHLDNLESTELHLAQRSMAGEARVSTASLTYEHPAYFEADVDWSQFDNIFQVHCPQVHLNNYTRNIILDYYYSSRNRRGFEYHLSERAVRFIREQSPSQTSKSPRLSQDSANGPTPRNRAQAAAHTIRKIFTADGGSRDSATMDIPQPIKCQAQGEIEPASGWKTDDIIVNKSHLCLLINPQFALRSTADDESILVITVAKASLQTFSILDKNFVDGLTIDPINANIMKRNYGSLTGLQVFSPSRARDRSANASLHEVPLEVLLDRRCESSDFDRLISQTDATLQYDKFNRLRLRNKVTSATVVSKEDADINNHLQAQNDRVFLNIDQLAVSANAQNFAAIYNIVSDLLLYTDPDQRERTRQLQTFMYSYDFRDFEESACVVSDLQQRLRFLLDTELRLASSQSQLTEERLISRAHIFLLTEELNLIFKAIRLVQEQGEIASDENKSNMRFDAFAKEISWKMLEDTNDTLAKLTVRGIEYAWHSQKDSSAANKLVINDLQALDSSPDAVFPEMLVKLDKVASHPMVSKSLFAQVEWSVLAPVGGISIVNSFSLDLHPIRLQFERKVGRKIMAYIFPHRKISTDANTKPPLSAGAPKTVPNTPRTPISPTSGHKSRSSIGAVAGAGLGIGTGIVGIPRASIDNTSLESAGGPRPRMLKKRATSHTNLRDAAAEPSPTVGSVDNTGARAEGRPAIPRSRSSNALRSDAKAATLSPRGHSRSRPATADKGERDAEIKDDANEMRVRASKNRSFVLVRVSSLAFALSYKRDTPMSLTTVPDLDDFRFETPSFCYENETWSFEDMIEVLRKDIYRAAWAQKGALLREIFTKAKIITPKRFLPHENRLPWTHRRLKGKSTKPAPNTDADKEKGKAHVDPSSSHVADAIMSAPSLPRHSQAEFSTDEQMGSPARPQRPTARTSLSEISPIGFPGDQEPSPTPKSIASSHTSSGSQTPGFTMSAESGRTSPIGEGRPSYTGTDSQTSSQPQTFFAFPRASSPPPMSIRSRPARERVLSLFKKGKKKENGAGEGGGKVRQSMDVPDVPPLPGLGLGSRKRTISAEAKMEQ</sequence>
<feature type="region of interest" description="Disordered" evidence="2">
    <location>
        <begin position="2842"/>
        <end position="3012"/>
    </location>
</feature>
<dbReference type="EMBL" id="SSOP01000042">
    <property type="protein sequence ID" value="KAB5593253.1"/>
    <property type="molecule type" value="Genomic_DNA"/>
</dbReference>
<dbReference type="SMART" id="SM01215">
    <property type="entry name" value="Fmp27_SW"/>
    <property type="match status" value="1"/>
</dbReference>
<feature type="region of interest" description="Disordered" evidence="2">
    <location>
        <begin position="2535"/>
        <end position="2568"/>
    </location>
</feature>
<evidence type="ECO:0000313" key="7">
    <source>
        <dbReference type="EMBL" id="KAB5593253.1"/>
    </source>
</evidence>
<dbReference type="InterPro" id="IPR019449">
    <property type="entry name" value="FMP27_WPPW_RBG"/>
</dbReference>
<comment type="caution">
    <text evidence="7">The sequence shown here is derived from an EMBL/GenBank/DDBJ whole genome shotgun (WGS) entry which is preliminary data.</text>
</comment>
<dbReference type="OrthoDB" id="1562405at2759"/>
<dbReference type="InterPro" id="IPR045167">
    <property type="entry name" value="Hobbit"/>
</dbReference>
<keyword evidence="8" id="KW-1185">Reference proteome</keyword>
<feature type="transmembrane region" description="Helical" evidence="3">
    <location>
        <begin position="6"/>
        <end position="24"/>
    </location>
</feature>
<name>A0A5N5QNW4_9AGAM</name>
<feature type="compositionally biased region" description="Basic and acidic residues" evidence="2">
    <location>
        <begin position="2674"/>
        <end position="2691"/>
    </location>
</feature>
<evidence type="ECO:0000259" key="6">
    <source>
        <dbReference type="SMART" id="SM01216"/>
    </source>
</evidence>
<gene>
    <name evidence="7" type="ORF">CTheo_3335</name>
</gene>
<dbReference type="Proteomes" id="UP000383932">
    <property type="component" value="Unassembled WGS sequence"/>
</dbReference>
<feature type="compositionally biased region" description="Polar residues" evidence="2">
    <location>
        <begin position="2549"/>
        <end position="2562"/>
    </location>
</feature>
<dbReference type="InterPro" id="IPR019415">
    <property type="entry name" value="FMP27_SW_RBG"/>
</dbReference>
<protein>
    <submittedName>
        <fullName evidence="7">Uncharacterized protein</fullName>
    </submittedName>
</protein>
<feature type="domain" description="FMP27 WPPW motif-containing RBG unit" evidence="6">
    <location>
        <begin position="1716"/>
        <end position="2214"/>
    </location>
</feature>
<feature type="compositionally biased region" description="Basic and acidic residues" evidence="2">
    <location>
        <begin position="2812"/>
        <end position="2822"/>
    </location>
</feature>
<feature type="region of interest" description="Disordered" evidence="2">
    <location>
        <begin position="2592"/>
        <end position="2691"/>
    </location>
</feature>
<feature type="region of interest" description="Disordered" evidence="2">
    <location>
        <begin position="1775"/>
        <end position="1809"/>
    </location>
</feature>
<evidence type="ECO:0000259" key="5">
    <source>
        <dbReference type="SMART" id="SM01215"/>
    </source>
</evidence>
<feature type="compositionally biased region" description="Polar residues" evidence="2">
    <location>
        <begin position="2922"/>
        <end position="2935"/>
    </location>
</feature>
<feature type="domain" description="FMP27/BLTP2/Hobbit GFWDK motif-containing RBG unit" evidence="4">
    <location>
        <begin position="1323"/>
        <end position="1474"/>
    </location>
</feature>
<feature type="compositionally biased region" description="Basic residues" evidence="2">
    <location>
        <begin position="2795"/>
        <end position="2804"/>
    </location>
</feature>
<organism evidence="7 8">
    <name type="scientific">Ceratobasidium theobromae</name>
    <dbReference type="NCBI Taxonomy" id="1582974"/>
    <lineage>
        <taxon>Eukaryota</taxon>
        <taxon>Fungi</taxon>
        <taxon>Dikarya</taxon>
        <taxon>Basidiomycota</taxon>
        <taxon>Agaricomycotina</taxon>
        <taxon>Agaricomycetes</taxon>
        <taxon>Cantharellales</taxon>
        <taxon>Ceratobasidiaceae</taxon>
        <taxon>Ceratobasidium</taxon>
    </lineage>
</organism>
<reference evidence="7 8" key="1">
    <citation type="journal article" date="2019" name="Fungal Biol. Biotechnol.">
        <title>Draft genome sequence of fastidious pathogen Ceratobasidium theobromae, which causes vascular-streak dieback in Theobroma cacao.</title>
        <authorList>
            <person name="Ali S.S."/>
            <person name="Asman A."/>
            <person name="Shao J."/>
            <person name="Firmansyah A.P."/>
            <person name="Susilo A.W."/>
            <person name="Rosmana A."/>
            <person name="McMahon P."/>
            <person name="Junaid M."/>
            <person name="Guest D."/>
            <person name="Kheng T.Y."/>
            <person name="Meinhardt L.W."/>
            <person name="Bailey B.A."/>
        </authorList>
    </citation>
    <scope>NUCLEOTIDE SEQUENCE [LARGE SCALE GENOMIC DNA]</scope>
    <source>
        <strain evidence="7 8">CT2</strain>
    </source>
</reference>
<dbReference type="PANTHER" id="PTHR15678:SF6">
    <property type="entry name" value="BRIDGE-LIKE LIPID TRANSFER PROTEIN FAMILY MEMBER 2"/>
    <property type="match status" value="1"/>
</dbReference>